<dbReference type="RefSeq" id="WP_260046790.1">
    <property type="nucleotide sequence ID" value="NZ_JANZXA010000009.1"/>
</dbReference>
<dbReference type="EMBL" id="JANZXA010000009">
    <property type="protein sequence ID" value="MCT2400695.1"/>
    <property type="molecule type" value="Genomic_DNA"/>
</dbReference>
<proteinExistence type="predicted"/>
<comment type="caution">
    <text evidence="2">The sequence shown here is derived from an EMBL/GenBank/DDBJ whole genome shotgun (WGS) entry which is preliminary data.</text>
</comment>
<name>A0ABT2I794_9SPHN</name>
<accession>A0ABT2I794</accession>
<dbReference type="Proteomes" id="UP001165583">
    <property type="component" value="Unassembled WGS sequence"/>
</dbReference>
<keyword evidence="1" id="KW-0732">Signal</keyword>
<keyword evidence="3" id="KW-1185">Reference proteome</keyword>
<feature type="chain" id="PRO_5045488618" evidence="1">
    <location>
        <begin position="30"/>
        <end position="226"/>
    </location>
</feature>
<sequence length="226" mass="24177">MMTKRAAIRKFGIAALLVCGVLLPGTVMAGPETAAIAGQYNGTQMEMAVHLELGEDGRYRYALSYGAVDEYSQGTWTSTGSAIVLTSDPVDAPRFDFLGEKAAAGGPKGALAVDLEVPKGLPLSLFRAVVTLADGRSFTSDFSDDGLIVPLEKGGGKVSIRLGLPIFEVQGEPVLVDNARGKRLSFAFVPNALGFKIFDHAVLPLRDGAYVFQRYGRDVMFRKVED</sequence>
<evidence type="ECO:0000313" key="2">
    <source>
        <dbReference type="EMBL" id="MCT2400695.1"/>
    </source>
</evidence>
<protein>
    <submittedName>
        <fullName evidence="2">Uncharacterized protein</fullName>
    </submittedName>
</protein>
<evidence type="ECO:0000256" key="1">
    <source>
        <dbReference type="SAM" id="SignalP"/>
    </source>
</evidence>
<reference evidence="2" key="1">
    <citation type="submission" date="2022-09" db="EMBL/GenBank/DDBJ databases">
        <title>Novosphingobium sp. Nov., a polycyclic aromatic hydrocarbon-degrading bacterium isolated form mangrove sediments in HongKong.</title>
        <authorList>
            <person name="Hu Z."/>
        </authorList>
    </citation>
    <scope>NUCLEOTIDE SEQUENCE</scope>
    <source>
        <strain evidence="2">HK4-1</strain>
    </source>
</reference>
<organism evidence="2 3">
    <name type="scientific">Novosphingobium mangrovi</name>
    <name type="common">ex Huang et al. 2023</name>
    <dbReference type="NCBI Taxonomy" id="2976432"/>
    <lineage>
        <taxon>Bacteria</taxon>
        <taxon>Pseudomonadati</taxon>
        <taxon>Pseudomonadota</taxon>
        <taxon>Alphaproteobacteria</taxon>
        <taxon>Sphingomonadales</taxon>
        <taxon>Sphingomonadaceae</taxon>
        <taxon>Novosphingobium</taxon>
    </lineage>
</organism>
<gene>
    <name evidence="2" type="ORF">NZK81_14145</name>
</gene>
<feature type="signal peptide" evidence="1">
    <location>
        <begin position="1"/>
        <end position="29"/>
    </location>
</feature>
<evidence type="ECO:0000313" key="3">
    <source>
        <dbReference type="Proteomes" id="UP001165583"/>
    </source>
</evidence>